<comment type="caution">
    <text evidence="12">The sequence shown here is derived from an EMBL/GenBank/DDBJ whole genome shotgun (WGS) entry which is preliminary data.</text>
</comment>
<keyword evidence="8" id="KW-0408">Iron</keyword>
<evidence type="ECO:0008006" key="14">
    <source>
        <dbReference type="Google" id="ProtNLM"/>
    </source>
</evidence>
<name>A0ABD2RU78_9SOLN</name>
<evidence type="ECO:0000313" key="12">
    <source>
        <dbReference type="EMBL" id="KAL3334927.1"/>
    </source>
</evidence>
<dbReference type="Proteomes" id="UP001627284">
    <property type="component" value="Unassembled WGS sequence"/>
</dbReference>
<evidence type="ECO:0000256" key="10">
    <source>
        <dbReference type="ARBA" id="ARBA00023136"/>
    </source>
</evidence>
<evidence type="ECO:0000256" key="1">
    <source>
        <dbReference type="ARBA" id="ARBA00004370"/>
    </source>
</evidence>
<keyword evidence="6 11" id="KW-1133">Transmembrane helix</keyword>
<dbReference type="SUPFAM" id="SSF48264">
    <property type="entry name" value="Cytochrome P450"/>
    <property type="match status" value="1"/>
</dbReference>
<keyword evidence="4 11" id="KW-0812">Transmembrane</keyword>
<organism evidence="12 13">
    <name type="scientific">Solanum stoloniferum</name>
    <dbReference type="NCBI Taxonomy" id="62892"/>
    <lineage>
        <taxon>Eukaryota</taxon>
        <taxon>Viridiplantae</taxon>
        <taxon>Streptophyta</taxon>
        <taxon>Embryophyta</taxon>
        <taxon>Tracheophyta</taxon>
        <taxon>Spermatophyta</taxon>
        <taxon>Magnoliopsida</taxon>
        <taxon>eudicotyledons</taxon>
        <taxon>Gunneridae</taxon>
        <taxon>Pentapetalae</taxon>
        <taxon>asterids</taxon>
        <taxon>lamiids</taxon>
        <taxon>Solanales</taxon>
        <taxon>Solanaceae</taxon>
        <taxon>Solanoideae</taxon>
        <taxon>Solaneae</taxon>
        <taxon>Solanum</taxon>
    </lineage>
</organism>
<dbReference type="GO" id="GO:0004497">
    <property type="term" value="F:monooxygenase activity"/>
    <property type="evidence" value="ECO:0007669"/>
    <property type="project" value="UniProtKB-KW"/>
</dbReference>
<dbReference type="AlphaFoldDB" id="A0ABD2RU78"/>
<evidence type="ECO:0000256" key="3">
    <source>
        <dbReference type="ARBA" id="ARBA00022617"/>
    </source>
</evidence>
<evidence type="ECO:0000256" key="11">
    <source>
        <dbReference type="SAM" id="Phobius"/>
    </source>
</evidence>
<evidence type="ECO:0000256" key="4">
    <source>
        <dbReference type="ARBA" id="ARBA00022692"/>
    </source>
</evidence>
<dbReference type="InterPro" id="IPR001128">
    <property type="entry name" value="Cyt_P450"/>
</dbReference>
<evidence type="ECO:0000256" key="5">
    <source>
        <dbReference type="ARBA" id="ARBA00022723"/>
    </source>
</evidence>
<reference evidence="12 13" key="1">
    <citation type="submission" date="2024-05" db="EMBL/GenBank/DDBJ databases">
        <title>De novo assembly of an allotetraploid wild potato.</title>
        <authorList>
            <person name="Hosaka A.J."/>
        </authorList>
    </citation>
    <scope>NUCLEOTIDE SEQUENCE [LARGE SCALE GENOMIC DNA]</scope>
    <source>
        <tissue evidence="12">Young leaves</tissue>
    </source>
</reference>
<keyword evidence="10 11" id="KW-0472">Membrane</keyword>
<dbReference type="PANTHER" id="PTHR24282">
    <property type="entry name" value="CYTOCHROME P450 FAMILY MEMBER"/>
    <property type="match status" value="1"/>
</dbReference>
<comment type="subcellular location">
    <subcellularLocation>
        <location evidence="1">Membrane</location>
    </subcellularLocation>
</comment>
<proteinExistence type="inferred from homology"/>
<dbReference type="EMBL" id="JBJKTR010000018">
    <property type="protein sequence ID" value="KAL3334926.1"/>
    <property type="molecule type" value="Genomic_DNA"/>
</dbReference>
<keyword evidence="7" id="KW-0560">Oxidoreductase</keyword>
<comment type="similarity">
    <text evidence="2">Belongs to the cytochrome P450 family.</text>
</comment>
<dbReference type="InterPro" id="IPR036396">
    <property type="entry name" value="Cyt_P450_sf"/>
</dbReference>
<keyword evidence="5" id="KW-0479">Metal-binding</keyword>
<evidence type="ECO:0000256" key="2">
    <source>
        <dbReference type="ARBA" id="ARBA00010617"/>
    </source>
</evidence>
<dbReference type="Gene3D" id="1.10.630.10">
    <property type="entry name" value="Cytochrome P450"/>
    <property type="match status" value="1"/>
</dbReference>
<protein>
    <recommendedName>
        <fullName evidence="14">Cytochrome P450</fullName>
    </recommendedName>
</protein>
<evidence type="ECO:0000256" key="8">
    <source>
        <dbReference type="ARBA" id="ARBA00023004"/>
    </source>
</evidence>
<keyword evidence="3" id="KW-0349">Heme</keyword>
<gene>
    <name evidence="12" type="ORF">AABB24_031249</name>
</gene>
<sequence>MAIATLTGATIGILIAIFCLKSFYTLWWWPKMIEKKLKKEGIHGRPYQFLFGNLKEMTRMSREAKKTPLVNHDIVPWVNPFILHLSKTYERLFVMWAGPTPRITVTDPKLIKEVVNRHNEFQKPQANAFIDMFVTGLASYNGQKWDHHRKILNPAFHIEKIKLPT</sequence>
<evidence type="ECO:0000256" key="7">
    <source>
        <dbReference type="ARBA" id="ARBA00023002"/>
    </source>
</evidence>
<dbReference type="GO" id="GO:0016020">
    <property type="term" value="C:membrane"/>
    <property type="evidence" value="ECO:0007669"/>
    <property type="project" value="UniProtKB-SubCell"/>
</dbReference>
<feature type="transmembrane region" description="Helical" evidence="11">
    <location>
        <begin position="6"/>
        <end position="29"/>
    </location>
</feature>
<dbReference type="GO" id="GO:0046872">
    <property type="term" value="F:metal ion binding"/>
    <property type="evidence" value="ECO:0007669"/>
    <property type="project" value="UniProtKB-KW"/>
</dbReference>
<dbReference type="EMBL" id="JBJKTR010000018">
    <property type="protein sequence ID" value="KAL3334927.1"/>
    <property type="molecule type" value="Genomic_DNA"/>
</dbReference>
<evidence type="ECO:0000256" key="9">
    <source>
        <dbReference type="ARBA" id="ARBA00023033"/>
    </source>
</evidence>
<evidence type="ECO:0000313" key="13">
    <source>
        <dbReference type="Proteomes" id="UP001627284"/>
    </source>
</evidence>
<evidence type="ECO:0000256" key="6">
    <source>
        <dbReference type="ARBA" id="ARBA00022989"/>
    </source>
</evidence>
<dbReference type="Pfam" id="PF00067">
    <property type="entry name" value="p450"/>
    <property type="match status" value="1"/>
</dbReference>
<dbReference type="PANTHER" id="PTHR24282:SF220">
    <property type="entry name" value="CYTOCHROME P450 CYP72A219-LIKE"/>
    <property type="match status" value="1"/>
</dbReference>
<keyword evidence="9" id="KW-0503">Monooxygenase</keyword>
<keyword evidence="13" id="KW-1185">Reference proteome</keyword>
<accession>A0ABD2RU78</accession>
<dbReference type="InterPro" id="IPR050665">
    <property type="entry name" value="Cytochrome_P450_Monooxygen"/>
</dbReference>